<keyword evidence="2" id="KW-1185">Reference proteome</keyword>
<proteinExistence type="predicted"/>
<reference evidence="1 2" key="1">
    <citation type="submission" date="2019-02" db="EMBL/GenBank/DDBJ databases">
        <title>Deep-cultivation of Planctomycetes and their phenomic and genomic characterization uncovers novel biology.</title>
        <authorList>
            <person name="Wiegand S."/>
            <person name="Jogler M."/>
            <person name="Boedeker C."/>
            <person name="Pinto D."/>
            <person name="Vollmers J."/>
            <person name="Rivas-Marin E."/>
            <person name="Kohn T."/>
            <person name="Peeters S.H."/>
            <person name="Heuer A."/>
            <person name="Rast P."/>
            <person name="Oberbeckmann S."/>
            <person name="Bunk B."/>
            <person name="Jeske O."/>
            <person name="Meyerdierks A."/>
            <person name="Storesund J.E."/>
            <person name="Kallscheuer N."/>
            <person name="Luecker S."/>
            <person name="Lage O.M."/>
            <person name="Pohl T."/>
            <person name="Merkel B.J."/>
            <person name="Hornburger P."/>
            <person name="Mueller R.-W."/>
            <person name="Bruemmer F."/>
            <person name="Labrenz M."/>
            <person name="Spormann A.M."/>
            <person name="Op den Camp H."/>
            <person name="Overmann J."/>
            <person name="Amann R."/>
            <person name="Jetten M.S.M."/>
            <person name="Mascher T."/>
            <person name="Medema M.H."/>
            <person name="Devos D.P."/>
            <person name="Kaster A.-K."/>
            <person name="Ovreas L."/>
            <person name="Rohde M."/>
            <person name="Galperin M.Y."/>
            <person name="Jogler C."/>
        </authorList>
    </citation>
    <scope>NUCLEOTIDE SEQUENCE [LARGE SCALE GENOMIC DNA]</scope>
    <source>
        <strain evidence="1 2">Poly30</strain>
    </source>
</reference>
<organism evidence="1 2">
    <name type="scientific">Saltatorellus ferox</name>
    <dbReference type="NCBI Taxonomy" id="2528018"/>
    <lineage>
        <taxon>Bacteria</taxon>
        <taxon>Pseudomonadati</taxon>
        <taxon>Planctomycetota</taxon>
        <taxon>Planctomycetia</taxon>
        <taxon>Planctomycetia incertae sedis</taxon>
        <taxon>Saltatorellus</taxon>
    </lineage>
</organism>
<accession>A0A518F0T2</accession>
<evidence type="ECO:0000313" key="1">
    <source>
        <dbReference type="EMBL" id="QDV09953.1"/>
    </source>
</evidence>
<dbReference type="RefSeq" id="WP_419190725.1">
    <property type="nucleotide sequence ID" value="NZ_CP036434.1"/>
</dbReference>
<dbReference type="AlphaFoldDB" id="A0A518F0T2"/>
<sequence>MVFLGGYTERKQGLAYLDLQTLEQLRAGIQPSPLPVYGCGVSTSLQSALDPLRIKYP</sequence>
<name>A0A518F0T2_9BACT</name>
<protein>
    <submittedName>
        <fullName evidence="1">Uncharacterized protein</fullName>
    </submittedName>
</protein>
<dbReference type="Proteomes" id="UP000320390">
    <property type="component" value="Chromosome"/>
</dbReference>
<dbReference type="EMBL" id="CP036434">
    <property type="protein sequence ID" value="QDV09953.1"/>
    <property type="molecule type" value="Genomic_DNA"/>
</dbReference>
<evidence type="ECO:0000313" key="2">
    <source>
        <dbReference type="Proteomes" id="UP000320390"/>
    </source>
</evidence>
<gene>
    <name evidence="1" type="ORF">Poly30_55140</name>
</gene>